<dbReference type="VEuPathDB" id="TriTrypDB:TM35_000023770"/>
<accession>A0A1X0P883</accession>
<sequence>MSMLSCRVLCLLAIVLCCVGVAHADLPPHVMQLVEEANKMAEKTSTLKVECDKAGMAAREAGEEAHVFAEETKTNLETIAADPKKVEETKSKGDE</sequence>
<dbReference type="GeneID" id="39981475"/>
<feature type="non-terminal residue" evidence="2">
    <location>
        <position position="95"/>
    </location>
</feature>
<evidence type="ECO:0000313" key="3">
    <source>
        <dbReference type="Proteomes" id="UP000192257"/>
    </source>
</evidence>
<protein>
    <submittedName>
        <fullName evidence="2">Uncharacterized protein</fullName>
    </submittedName>
</protein>
<name>A0A1X0P883_9TRYP</name>
<evidence type="ECO:0000313" key="2">
    <source>
        <dbReference type="EMBL" id="ORC93051.1"/>
    </source>
</evidence>
<evidence type="ECO:0000256" key="1">
    <source>
        <dbReference type="SAM" id="SignalP"/>
    </source>
</evidence>
<dbReference type="AlphaFoldDB" id="A0A1X0P883"/>
<reference evidence="2 3" key="1">
    <citation type="submission" date="2017-03" db="EMBL/GenBank/DDBJ databases">
        <title>An alternative strategy for trypanosome survival in the mammalian bloodstream revealed through genome and transcriptome analysis of the ubiquitous bovine parasite Trypanosoma (Megatrypanum) theileri.</title>
        <authorList>
            <person name="Kelly S."/>
            <person name="Ivens A."/>
            <person name="Mott A."/>
            <person name="O'Neill E."/>
            <person name="Emms D."/>
            <person name="Macleod O."/>
            <person name="Voorheis P."/>
            <person name="Matthews J."/>
            <person name="Matthews K."/>
            <person name="Carrington M."/>
        </authorList>
    </citation>
    <scope>NUCLEOTIDE SEQUENCE [LARGE SCALE GENOMIC DNA]</scope>
    <source>
        <strain evidence="2">Edinburgh</strain>
    </source>
</reference>
<comment type="caution">
    <text evidence="2">The sequence shown here is derived from an EMBL/GenBank/DDBJ whole genome shotgun (WGS) entry which is preliminary data.</text>
</comment>
<keyword evidence="1" id="KW-0732">Signal</keyword>
<feature type="chain" id="PRO_5012100307" evidence="1">
    <location>
        <begin position="25"/>
        <end position="95"/>
    </location>
</feature>
<keyword evidence="3" id="KW-1185">Reference proteome</keyword>
<proteinExistence type="predicted"/>
<dbReference type="EMBL" id="NBCO01000002">
    <property type="protein sequence ID" value="ORC93051.1"/>
    <property type="molecule type" value="Genomic_DNA"/>
</dbReference>
<organism evidence="2 3">
    <name type="scientific">Trypanosoma theileri</name>
    <dbReference type="NCBI Taxonomy" id="67003"/>
    <lineage>
        <taxon>Eukaryota</taxon>
        <taxon>Discoba</taxon>
        <taxon>Euglenozoa</taxon>
        <taxon>Kinetoplastea</taxon>
        <taxon>Metakinetoplastina</taxon>
        <taxon>Trypanosomatida</taxon>
        <taxon>Trypanosomatidae</taxon>
        <taxon>Trypanosoma</taxon>
    </lineage>
</organism>
<dbReference type="Proteomes" id="UP000192257">
    <property type="component" value="Unassembled WGS sequence"/>
</dbReference>
<feature type="signal peptide" evidence="1">
    <location>
        <begin position="1"/>
        <end position="24"/>
    </location>
</feature>
<gene>
    <name evidence="2" type="ORF">TM35_000023770</name>
</gene>
<dbReference type="RefSeq" id="XP_028887117.1">
    <property type="nucleotide sequence ID" value="XM_029021695.1"/>
</dbReference>